<dbReference type="Proteomes" id="UP000202440">
    <property type="component" value="Chromosome"/>
</dbReference>
<keyword evidence="2" id="KW-1185">Reference proteome</keyword>
<reference evidence="1 2" key="1">
    <citation type="submission" date="2017-07" db="EMBL/GenBank/DDBJ databases">
        <title>Annotated genome sequence of Bacterioplanes sanyensis isolated from Red Sea.</title>
        <authorList>
            <person name="Rehman Z.U."/>
        </authorList>
    </citation>
    <scope>NUCLEOTIDE SEQUENCE [LARGE SCALE GENOMIC DNA]</scope>
    <source>
        <strain evidence="1 2">NV9</strain>
    </source>
</reference>
<sequence length="314" mass="35710">MLLWRYLLKDCYQLMKCMSGLIAAAFSRHWLAVVLLVAGAAAHANLMPFANARVQDESRSEQSHYRVILSELKRSQATTFGEREARISGSLQRTVWALPSGIELESVISHYQHQLDGKEVLYQCQGLDCGSSHFWANEIFSNGRLVGREKDQAVMVVTSPRSDQRNDIWVVYMVRRATRQVMVNVDYIITSDALAGNELQRSRIEQVLADSYGWLPGFIVTDERFDEAQSQVLVDTLKALTPGVKQRLHLMVHCYDSTDMASNMRCSERLAQQLRAAVFDGQYDVNVTGLGALTLPPDEQHRPSLRFVFWPERR</sequence>
<organism evidence="1 2">
    <name type="scientific">Bacterioplanes sanyensis</name>
    <dbReference type="NCBI Taxonomy" id="1249553"/>
    <lineage>
        <taxon>Bacteria</taxon>
        <taxon>Pseudomonadati</taxon>
        <taxon>Pseudomonadota</taxon>
        <taxon>Gammaproteobacteria</taxon>
        <taxon>Oceanospirillales</taxon>
        <taxon>Oceanospirillaceae</taxon>
        <taxon>Bacterioplanes</taxon>
    </lineage>
</organism>
<dbReference type="InterPro" id="IPR032608">
    <property type="entry name" value="DUF4892"/>
</dbReference>
<name>A0A222FNP1_9GAMM</name>
<protein>
    <recommendedName>
        <fullName evidence="3">DUF4892 domain-containing protein</fullName>
    </recommendedName>
</protein>
<evidence type="ECO:0000313" key="1">
    <source>
        <dbReference type="EMBL" id="ASP40420.1"/>
    </source>
</evidence>
<evidence type="ECO:0000313" key="2">
    <source>
        <dbReference type="Proteomes" id="UP000202440"/>
    </source>
</evidence>
<evidence type="ECO:0008006" key="3">
    <source>
        <dbReference type="Google" id="ProtNLM"/>
    </source>
</evidence>
<dbReference type="EMBL" id="CP022530">
    <property type="protein sequence ID" value="ASP40420.1"/>
    <property type="molecule type" value="Genomic_DNA"/>
</dbReference>
<proteinExistence type="predicted"/>
<dbReference type="Pfam" id="PF16234">
    <property type="entry name" value="DUF4892"/>
    <property type="match status" value="1"/>
</dbReference>
<accession>A0A222FNP1</accession>
<gene>
    <name evidence="1" type="ORF">CHH28_17815</name>
</gene>
<dbReference type="AlphaFoldDB" id="A0A222FNP1"/>
<dbReference type="KEGG" id="bsan:CHH28_17815"/>